<keyword evidence="3" id="KW-1185">Reference proteome</keyword>
<reference evidence="2 3" key="1">
    <citation type="journal article" date="2014" name="Nat. Genet.">
        <title>Genome and transcriptome of the porcine whipworm Trichuris suis.</title>
        <authorList>
            <person name="Jex A.R."/>
            <person name="Nejsum P."/>
            <person name="Schwarz E.M."/>
            <person name="Hu L."/>
            <person name="Young N.D."/>
            <person name="Hall R.S."/>
            <person name="Korhonen P.K."/>
            <person name="Liao S."/>
            <person name="Thamsborg S."/>
            <person name="Xia J."/>
            <person name="Xu P."/>
            <person name="Wang S."/>
            <person name="Scheerlinck J.P."/>
            <person name="Hofmann A."/>
            <person name="Sternberg P.W."/>
            <person name="Wang J."/>
            <person name="Gasser R.B."/>
        </authorList>
    </citation>
    <scope>NUCLEOTIDE SEQUENCE [LARGE SCALE GENOMIC DNA]</scope>
    <source>
        <strain evidence="2">DCEP-RM93F</strain>
        <strain evidence="1">DCEP-RM93M</strain>
    </source>
</reference>
<organism evidence="2">
    <name type="scientific">Trichuris suis</name>
    <name type="common">pig whipworm</name>
    <dbReference type="NCBI Taxonomy" id="68888"/>
    <lineage>
        <taxon>Eukaryota</taxon>
        <taxon>Metazoa</taxon>
        <taxon>Ecdysozoa</taxon>
        <taxon>Nematoda</taxon>
        <taxon>Enoplea</taxon>
        <taxon>Dorylaimia</taxon>
        <taxon>Trichinellida</taxon>
        <taxon>Trichuridae</taxon>
        <taxon>Trichuris</taxon>
    </lineage>
</organism>
<sequence>MKPNRTKSQVLLQVCCTIPSNYLAVCVKTLRSYLRHLIRHSGNCHEMRRWKIKAAVILPP</sequence>
<evidence type="ECO:0000313" key="1">
    <source>
        <dbReference type="EMBL" id="KFD58551.1"/>
    </source>
</evidence>
<dbReference type="EMBL" id="KL363184">
    <property type="protein sequence ID" value="KFD58551.1"/>
    <property type="molecule type" value="Genomic_DNA"/>
</dbReference>
<dbReference type="AlphaFoldDB" id="A0A085N9C8"/>
<protein>
    <submittedName>
        <fullName evidence="2">Uncharacterized protein</fullName>
    </submittedName>
</protein>
<dbReference type="Proteomes" id="UP000030764">
    <property type="component" value="Unassembled WGS sequence"/>
</dbReference>
<name>A0A085N9C8_9BILA</name>
<evidence type="ECO:0000313" key="2">
    <source>
        <dbReference type="EMBL" id="KFD66074.1"/>
    </source>
</evidence>
<accession>A0A085N9C8</accession>
<proteinExistence type="predicted"/>
<evidence type="ECO:0000313" key="3">
    <source>
        <dbReference type="Proteomes" id="UP000030764"/>
    </source>
</evidence>
<dbReference type="Proteomes" id="UP000030758">
    <property type="component" value="Unassembled WGS sequence"/>
</dbReference>
<dbReference type="EMBL" id="KL367528">
    <property type="protein sequence ID" value="KFD66074.1"/>
    <property type="molecule type" value="Genomic_DNA"/>
</dbReference>
<gene>
    <name evidence="1" type="ORF">M513_00777</name>
    <name evidence="2" type="ORF">M514_00777</name>
</gene>